<feature type="disulfide bond" evidence="2">
    <location>
        <begin position="783"/>
        <end position="798"/>
    </location>
</feature>
<evidence type="ECO:0000256" key="2">
    <source>
        <dbReference type="PROSITE-ProRule" id="PRU00124"/>
    </source>
</evidence>
<keyword evidence="5" id="KW-1185">Reference proteome</keyword>
<dbReference type="SUPFAM" id="SSF49854">
    <property type="entry name" value="Spermadhesin, CUB domain"/>
    <property type="match status" value="1"/>
</dbReference>
<evidence type="ECO:0000313" key="4">
    <source>
        <dbReference type="EMBL" id="CAD7656406.1"/>
    </source>
</evidence>
<reference evidence="4" key="1">
    <citation type="submission" date="2020-11" db="EMBL/GenBank/DDBJ databases">
        <authorList>
            <person name="Tran Van P."/>
        </authorList>
    </citation>
    <scope>NUCLEOTIDE SEQUENCE</scope>
</reference>
<evidence type="ECO:0000256" key="1">
    <source>
        <dbReference type="ARBA" id="ARBA00023157"/>
    </source>
</evidence>
<name>A0A7R9MAG3_9ACAR</name>
<dbReference type="EMBL" id="OC925883">
    <property type="protein sequence ID" value="CAD7656406.1"/>
    <property type="molecule type" value="Genomic_DNA"/>
</dbReference>
<dbReference type="Gene3D" id="4.10.400.10">
    <property type="entry name" value="Low-density Lipoprotein Receptor"/>
    <property type="match status" value="1"/>
</dbReference>
<dbReference type="CDD" id="cd00112">
    <property type="entry name" value="LDLa"/>
    <property type="match status" value="1"/>
</dbReference>
<organism evidence="4">
    <name type="scientific">Oppiella nova</name>
    <dbReference type="NCBI Taxonomy" id="334625"/>
    <lineage>
        <taxon>Eukaryota</taxon>
        <taxon>Metazoa</taxon>
        <taxon>Ecdysozoa</taxon>
        <taxon>Arthropoda</taxon>
        <taxon>Chelicerata</taxon>
        <taxon>Arachnida</taxon>
        <taxon>Acari</taxon>
        <taxon>Acariformes</taxon>
        <taxon>Sarcoptiformes</taxon>
        <taxon>Oribatida</taxon>
        <taxon>Brachypylina</taxon>
        <taxon>Oppioidea</taxon>
        <taxon>Oppiidae</taxon>
        <taxon>Oppiella</taxon>
    </lineage>
</organism>
<dbReference type="InterPro" id="IPR002172">
    <property type="entry name" value="LDrepeatLR_classA_rpt"/>
</dbReference>
<dbReference type="EMBL" id="CAJPVJ010011058">
    <property type="protein sequence ID" value="CAG2173593.1"/>
    <property type="molecule type" value="Genomic_DNA"/>
</dbReference>
<dbReference type="Pfam" id="PF00057">
    <property type="entry name" value="Ldl_recept_a"/>
    <property type="match status" value="1"/>
</dbReference>
<evidence type="ECO:0008006" key="6">
    <source>
        <dbReference type="Google" id="ProtNLM"/>
    </source>
</evidence>
<dbReference type="InterPro" id="IPR036055">
    <property type="entry name" value="LDL_receptor-like_sf"/>
</dbReference>
<dbReference type="AlphaFoldDB" id="A0A7R9MAG3"/>
<keyword evidence="1 2" id="KW-1015">Disulfide bond</keyword>
<dbReference type="Proteomes" id="UP000728032">
    <property type="component" value="Unassembled WGS sequence"/>
</dbReference>
<proteinExistence type="predicted"/>
<evidence type="ECO:0000313" key="5">
    <source>
        <dbReference type="Proteomes" id="UP000728032"/>
    </source>
</evidence>
<evidence type="ECO:0000256" key="3">
    <source>
        <dbReference type="SAM" id="Phobius"/>
    </source>
</evidence>
<dbReference type="SUPFAM" id="SSF57424">
    <property type="entry name" value="LDL receptor-like module"/>
    <property type="match status" value="1"/>
</dbReference>
<dbReference type="OrthoDB" id="6515209at2759"/>
<comment type="caution">
    <text evidence="2">Lacks conserved residue(s) required for the propagation of feature annotation.</text>
</comment>
<dbReference type="SMART" id="SM00192">
    <property type="entry name" value="LDLa"/>
    <property type="match status" value="1"/>
</dbReference>
<keyword evidence="3" id="KW-1133">Transmembrane helix</keyword>
<dbReference type="PROSITE" id="PS50068">
    <property type="entry name" value="LDLRA_2"/>
    <property type="match status" value="1"/>
</dbReference>
<dbReference type="InterPro" id="IPR035914">
    <property type="entry name" value="Sperma_CUB_dom_sf"/>
</dbReference>
<keyword evidence="3" id="KW-0812">Transmembrane</keyword>
<accession>A0A7R9MAG3</accession>
<protein>
    <recommendedName>
        <fullName evidence="6">CUB domain-containing protein</fullName>
    </recommendedName>
</protein>
<gene>
    <name evidence="4" type="ORF">ONB1V03_LOCUS13043</name>
</gene>
<feature type="transmembrane region" description="Helical" evidence="3">
    <location>
        <begin position="816"/>
        <end position="839"/>
    </location>
</feature>
<keyword evidence="3" id="KW-0472">Membrane</keyword>
<sequence length="856" mass="96661">MLHLDIQSVRLGGNDLLRVTTHNTRTLLYEHFGQLSPGVILITTRHKVVRVVLTLSPDRDVDREWDVGYNTKDLSAQFTRIDSAGSFVFPYYHKDMDLKGNGLDFNLLFEAKSDTKKLLMNVADSDLNGGTVSFRFVDKYSELNLFDANHTKPEFLLSKGQQILVMVRGFRKSDTNPGNALRLDYEMVNSRCSQYELLQDIDSPTMVNMQLPTETDLQKLTSYKCVNIVEHKYEQAKLLLELTHFSQFINTGDIMRVLDGISRDSQPMAVIETQLLNTYWRHKYLYSTANRLWISYESQHVVNTSQSKGNVIGVRSISQGGNYRFNETTSLMALELNTKTKPLLPIVYTFDADIGYQLVVDFKDNQIPPGNGSLLKVYDNTDRTYGQSLIDLQSQTYPYVYDYAIASNTNQLMLKISQWVDIKLTVRKFVANGCNATAGDRYTSYSVSGSCQPLCSWLIPGRPNTTGTRILHFSQLSMDMPNDYVELVRVRDNLTKLLVVQGVTRLPDIMIQSNETHVLTTKRQCSNKTTEQGQFLVASVSNLARDVTTSIIKVNDTVSTVKLQTYNFPDSYPIVTNFAWEVISTNYTAVDRIASRDKSVQLQNVASLSSDMVLTLPFWAKLNAYLVAQVYPGKLDLAGVSATLTPLKCGGEYQVQTGNPLIIHMPDYIIGNAYRCLWKVTAAKDYPYYQDNNLEFVIHSPQFSSTGGYLNVYDTNSIRDKSRIIYGYGYDFHGKHKSSTNTMIIEYTVAESGLNNIYLNVTTIGCATMCNNQERCLLKRFKCNGQNDCGDWSDERYCDTPQPEPTPRTIYVHTGVSGWIVVGVIVTLSMAGIVVWVVVRVARKRGFGYATHIDGE</sequence>